<protein>
    <recommendedName>
        <fullName evidence="12">MICAL protein 2</fullName>
    </recommendedName>
</protein>
<evidence type="ECO:0000256" key="1">
    <source>
        <dbReference type="ARBA" id="ARBA00022723"/>
    </source>
</evidence>
<dbReference type="Proteomes" id="UP001234178">
    <property type="component" value="Unassembled WGS sequence"/>
</dbReference>
<organism evidence="10 11">
    <name type="scientific">Daphnia magna</name>
    <dbReference type="NCBI Taxonomy" id="35525"/>
    <lineage>
        <taxon>Eukaryota</taxon>
        <taxon>Metazoa</taxon>
        <taxon>Ecdysozoa</taxon>
        <taxon>Arthropoda</taxon>
        <taxon>Crustacea</taxon>
        <taxon>Branchiopoda</taxon>
        <taxon>Diplostraca</taxon>
        <taxon>Cladocera</taxon>
        <taxon>Anomopoda</taxon>
        <taxon>Daphniidae</taxon>
        <taxon>Daphnia</taxon>
    </lineage>
</organism>
<dbReference type="SMART" id="SM00033">
    <property type="entry name" value="CH"/>
    <property type="match status" value="1"/>
</dbReference>
<feature type="compositionally biased region" description="Basic and acidic residues" evidence="6">
    <location>
        <begin position="579"/>
        <end position="592"/>
    </location>
</feature>
<feature type="region of interest" description="Disordered" evidence="6">
    <location>
        <begin position="446"/>
        <end position="470"/>
    </location>
</feature>
<feature type="compositionally biased region" description="Polar residues" evidence="6">
    <location>
        <begin position="142"/>
        <end position="151"/>
    </location>
</feature>
<dbReference type="PROSITE" id="PS51848">
    <property type="entry name" value="BMERB"/>
    <property type="match status" value="1"/>
</dbReference>
<keyword evidence="2 4" id="KW-0862">Zinc</keyword>
<dbReference type="Pfam" id="PF12130">
    <property type="entry name" value="bMERB_dom"/>
    <property type="match status" value="1"/>
</dbReference>
<feature type="region of interest" description="Disordered" evidence="6">
    <location>
        <begin position="904"/>
        <end position="996"/>
    </location>
</feature>
<feature type="compositionally biased region" description="Basic and acidic residues" evidence="6">
    <location>
        <begin position="446"/>
        <end position="466"/>
    </location>
</feature>
<keyword evidence="3 4" id="KW-0440">LIM domain</keyword>
<dbReference type="SUPFAM" id="SSF57716">
    <property type="entry name" value="Glucocorticoid receptor-like (DNA-binding domain)"/>
    <property type="match status" value="1"/>
</dbReference>
<dbReference type="InterPro" id="IPR001715">
    <property type="entry name" value="CH_dom"/>
</dbReference>
<evidence type="ECO:0000256" key="5">
    <source>
        <dbReference type="SAM" id="Coils"/>
    </source>
</evidence>
<evidence type="ECO:0000256" key="2">
    <source>
        <dbReference type="ARBA" id="ARBA00022833"/>
    </source>
</evidence>
<comment type="caution">
    <text evidence="10">The sequence shown here is derived from an EMBL/GenBank/DDBJ whole genome shotgun (WGS) entry which is preliminary data.</text>
</comment>
<evidence type="ECO:0000256" key="4">
    <source>
        <dbReference type="PROSITE-ProRule" id="PRU00125"/>
    </source>
</evidence>
<feature type="region of interest" description="Disordered" evidence="6">
    <location>
        <begin position="489"/>
        <end position="744"/>
    </location>
</feature>
<keyword evidence="5" id="KW-0175">Coiled coil</keyword>
<feature type="coiled-coil region" evidence="5">
    <location>
        <begin position="747"/>
        <end position="845"/>
    </location>
</feature>
<feature type="compositionally biased region" description="Acidic residues" evidence="6">
    <location>
        <begin position="515"/>
        <end position="529"/>
    </location>
</feature>
<dbReference type="InterPro" id="IPR050540">
    <property type="entry name" value="F-actin_Monoox_Mical"/>
</dbReference>
<dbReference type="Gene3D" id="2.10.110.10">
    <property type="entry name" value="Cysteine Rich Protein"/>
    <property type="match status" value="1"/>
</dbReference>
<feature type="compositionally biased region" description="Polar residues" evidence="6">
    <location>
        <begin position="911"/>
        <end position="921"/>
    </location>
</feature>
<dbReference type="SUPFAM" id="SSF47576">
    <property type="entry name" value="Calponin-homology domain, CH-domain"/>
    <property type="match status" value="1"/>
</dbReference>
<feature type="domain" description="BMERB" evidence="9">
    <location>
        <begin position="734"/>
        <end position="895"/>
    </location>
</feature>
<evidence type="ECO:0000313" key="11">
    <source>
        <dbReference type="Proteomes" id="UP001234178"/>
    </source>
</evidence>
<dbReference type="InterPro" id="IPR022735">
    <property type="entry name" value="bMERB_dom"/>
</dbReference>
<dbReference type="SMART" id="SM00132">
    <property type="entry name" value="LIM"/>
    <property type="match status" value="1"/>
</dbReference>
<feature type="compositionally biased region" description="Pro residues" evidence="6">
    <location>
        <begin position="621"/>
        <end position="630"/>
    </location>
</feature>
<dbReference type="PROSITE" id="PS50023">
    <property type="entry name" value="LIM_DOMAIN_2"/>
    <property type="match status" value="1"/>
</dbReference>
<sequence length="996" mass="109738">MGEKRGMQALEIWCRQVTAGYNGVKVTNMTSSWKDGLAFCALVHHFRPDLIDFASLSAENVYYNNQLAFSVAENVLGIPALLDAEDMVNYIPDRLSIMTYLSQFYQALVAPKTKGGSSLSIGLKRPAERDIGAPSAGRNDDPNSSLPKTGATTPVKIFARQLQNDGGSSRPQARRVSDLCVSCKNPVFLAERLMVNSRLHHRVCFRCARCQSQLSLANYYETEQEQYCCETCPDEVAAVHKATECIPSDHPIPANSGPSAIATTPEETISSAQHVAVPQEQPERVSHQQRSFLDSMVAATDAAIEVTLDSRSVPDVQRKIDDDNEKRNDVSVDLCDSVEKTASVTEPGDDDRKIVVTEPVSESGSAVADFQDVVGAESEVAQDTDLSLSINKEFTPHEIVTLCNVPEADPQVVNTEEVNQDATVTEPVEEKENIVSISIDVATTELGKEGEVHDEPVDSFDGKKEVSSSPIPPAIQVTATEDLQDVAVVVPKPRRRKSKRSSTPQNQIVNKSIDEYPEELNPFDDDPPLEDGSPTPANPRDQTSSFSSDPSTGTPKKVLSAPKISLNPFGSDDEDEEENARNDPGKSSEKIRPGRPPPPVLKSPPHSLITNPSPSPKKRPAPAPPPPKPQRTPSLMSGDGDVSAVSKRKSAPPPPAIDLSKSPVRSPQTGSRVTSSVPSPEPNRTQAISSPTQSSCSTPSEKAHKDLSNLHLQCSVNKDSHGQWKRKKGPAPPRPSPQKRQLRKLPLKGIQQELDDIEIKQVELERQGVSLEQNIRNLTEPEDGSEPISDGSIHIEEMILQLFDLVNEKNELLRRQTELMYLRRQQRLEEEHAELEFQIRCLLEKPNGEKSADDRLKEEELINRLVQVVHRRAEIVDCLEMDRQRQVEEDQSIQQHLDVFNSRGSVPASVDTRNVQASPSKTKTKTLKMIQSPIKLMKKDKLKKSKKNKADADKEVDDTEVAGPLPSQSVANETSASSPSLRKEKEKNKTKSWFAK</sequence>
<dbReference type="EMBL" id="JAOYFB010000003">
    <property type="protein sequence ID" value="KAK4009539.1"/>
    <property type="molecule type" value="Genomic_DNA"/>
</dbReference>
<name>A0ABQ9Z9F6_9CRUS</name>
<reference evidence="10 11" key="1">
    <citation type="journal article" date="2023" name="Nucleic Acids Res.">
        <title>The hologenome of Daphnia magna reveals possible DNA methylation and microbiome-mediated evolution of the host genome.</title>
        <authorList>
            <person name="Chaturvedi A."/>
            <person name="Li X."/>
            <person name="Dhandapani V."/>
            <person name="Marshall H."/>
            <person name="Kissane S."/>
            <person name="Cuenca-Cambronero M."/>
            <person name="Asole G."/>
            <person name="Calvet F."/>
            <person name="Ruiz-Romero M."/>
            <person name="Marangio P."/>
            <person name="Guigo R."/>
            <person name="Rago D."/>
            <person name="Mirbahai L."/>
            <person name="Eastwood N."/>
            <person name="Colbourne J.K."/>
            <person name="Zhou J."/>
            <person name="Mallon E."/>
            <person name="Orsini L."/>
        </authorList>
    </citation>
    <scope>NUCLEOTIDE SEQUENCE [LARGE SCALE GENOMIC DNA]</scope>
    <source>
        <strain evidence="10">LRV0_1</strain>
    </source>
</reference>
<evidence type="ECO:0000256" key="3">
    <source>
        <dbReference type="ARBA" id="ARBA00023038"/>
    </source>
</evidence>
<dbReference type="PANTHER" id="PTHR23167:SF46">
    <property type="entry name" value="EPS15 HOMOLOGY DOMAIN CONTAINING PROTEIN-BINDING PROTEIN 1, ISOFORM F"/>
    <property type="match status" value="1"/>
</dbReference>
<dbReference type="CDD" id="cd09400">
    <property type="entry name" value="LIM_like_1"/>
    <property type="match status" value="1"/>
</dbReference>
<feature type="compositionally biased region" description="Polar residues" evidence="6">
    <location>
        <begin position="663"/>
        <end position="688"/>
    </location>
</feature>
<feature type="domain" description="LIM zinc-binding" evidence="8">
    <location>
        <begin position="178"/>
        <end position="239"/>
    </location>
</feature>
<dbReference type="PANTHER" id="PTHR23167">
    <property type="entry name" value="CALPONIN HOMOLOGY DOMAIN-CONTAINING PROTEIN DDB_G0272472-RELATED"/>
    <property type="match status" value="1"/>
</dbReference>
<feature type="compositionally biased region" description="Low complexity" evidence="6">
    <location>
        <begin position="689"/>
        <end position="700"/>
    </location>
</feature>
<dbReference type="InterPro" id="IPR001781">
    <property type="entry name" value="Znf_LIM"/>
</dbReference>
<dbReference type="SMART" id="SM01203">
    <property type="entry name" value="DUF3585"/>
    <property type="match status" value="1"/>
</dbReference>
<evidence type="ECO:0008006" key="12">
    <source>
        <dbReference type="Google" id="ProtNLM"/>
    </source>
</evidence>
<evidence type="ECO:0000256" key="6">
    <source>
        <dbReference type="SAM" id="MobiDB-lite"/>
    </source>
</evidence>
<feature type="domain" description="Calponin-homology (CH)" evidence="7">
    <location>
        <begin position="4"/>
        <end position="109"/>
    </location>
</feature>
<feature type="region of interest" description="Disordered" evidence="6">
    <location>
        <begin position="130"/>
        <end position="151"/>
    </location>
</feature>
<keyword evidence="11" id="KW-1185">Reference proteome</keyword>
<dbReference type="InterPro" id="IPR036872">
    <property type="entry name" value="CH_dom_sf"/>
</dbReference>
<accession>A0ABQ9Z9F6</accession>
<dbReference type="Pfam" id="PF00412">
    <property type="entry name" value="LIM"/>
    <property type="match status" value="1"/>
</dbReference>
<evidence type="ECO:0000259" key="7">
    <source>
        <dbReference type="PROSITE" id="PS50021"/>
    </source>
</evidence>
<dbReference type="Gene3D" id="1.10.418.10">
    <property type="entry name" value="Calponin-like domain"/>
    <property type="match status" value="1"/>
</dbReference>
<dbReference type="Pfam" id="PF00307">
    <property type="entry name" value="CH"/>
    <property type="match status" value="1"/>
</dbReference>
<dbReference type="PROSITE" id="PS00478">
    <property type="entry name" value="LIM_DOMAIN_1"/>
    <property type="match status" value="1"/>
</dbReference>
<gene>
    <name evidence="10" type="ORF">OUZ56_018673</name>
</gene>
<keyword evidence="1 4" id="KW-0479">Metal-binding</keyword>
<proteinExistence type="predicted"/>
<evidence type="ECO:0000259" key="8">
    <source>
        <dbReference type="PROSITE" id="PS50023"/>
    </source>
</evidence>
<feature type="compositionally biased region" description="Polar residues" evidence="6">
    <location>
        <begin position="966"/>
        <end position="980"/>
    </location>
</feature>
<feature type="compositionally biased region" description="Basic residues" evidence="6">
    <location>
        <begin position="936"/>
        <end position="947"/>
    </location>
</feature>
<evidence type="ECO:0000259" key="9">
    <source>
        <dbReference type="PROSITE" id="PS51848"/>
    </source>
</evidence>
<dbReference type="PROSITE" id="PS50021">
    <property type="entry name" value="CH"/>
    <property type="match status" value="1"/>
</dbReference>
<feature type="compositionally biased region" description="Polar residues" evidence="6">
    <location>
        <begin position="540"/>
        <end position="554"/>
    </location>
</feature>
<evidence type="ECO:0000313" key="10">
    <source>
        <dbReference type="EMBL" id="KAK4009539.1"/>
    </source>
</evidence>